<evidence type="ECO:0000313" key="10">
    <source>
        <dbReference type="Proteomes" id="UP000567179"/>
    </source>
</evidence>
<evidence type="ECO:0000256" key="2">
    <source>
        <dbReference type="ARBA" id="ARBA00010279"/>
    </source>
</evidence>
<evidence type="ECO:0000256" key="1">
    <source>
        <dbReference type="ARBA" id="ARBA00001947"/>
    </source>
</evidence>
<evidence type="ECO:0000256" key="5">
    <source>
        <dbReference type="ARBA" id="ARBA00022801"/>
    </source>
</evidence>
<feature type="domain" description="Lysine-specific metallo-endopeptidase" evidence="8">
    <location>
        <begin position="108"/>
        <end position="213"/>
    </location>
</feature>
<keyword evidence="3" id="KW-0645">Protease</keyword>
<dbReference type="InterPro" id="IPR024079">
    <property type="entry name" value="MetalloPept_cat_dom_sf"/>
</dbReference>
<accession>A0A8H5BF27</accession>
<evidence type="ECO:0000256" key="6">
    <source>
        <dbReference type="ARBA" id="ARBA00022833"/>
    </source>
</evidence>
<dbReference type="OrthoDB" id="412874at2759"/>
<comment type="similarity">
    <text evidence="2">Belongs to the peptidase M35 family.</text>
</comment>
<sequence>MRSTRVYDFSAAGAGKFSFVPKTDFVVVVVSAPDPLAKVATPSFTRVEASASPVEAVIMGDLAKREIEVLDRRAKNICTTSSKTSFIDSSYTEAKTLASTAVSYINSKGASDSLDKAYFGTTATSKVIGVLNAVANENSSSRTLSCVDSYNACSGGVIGYTVTSTTNVYFCSIFFNEVATSRLCSGTTVASRNVRGGTTLHELTHALAGTDDIT</sequence>
<dbReference type="Pfam" id="PF14521">
    <property type="entry name" value="Aspzincin_M35"/>
    <property type="match status" value="1"/>
</dbReference>
<evidence type="ECO:0000313" key="9">
    <source>
        <dbReference type="EMBL" id="KAF5321007.1"/>
    </source>
</evidence>
<comment type="cofactor">
    <cofactor evidence="1">
        <name>Zn(2+)</name>
        <dbReference type="ChEBI" id="CHEBI:29105"/>
    </cofactor>
</comment>
<dbReference type="PANTHER" id="PTHR37016:SF3">
    <property type="entry name" value="NEUTRAL PROTEASE 2-RELATED"/>
    <property type="match status" value="1"/>
</dbReference>
<keyword evidence="5" id="KW-0378">Hydrolase</keyword>
<dbReference type="InterPro" id="IPR029463">
    <property type="entry name" value="Lys_MEP"/>
</dbReference>
<gene>
    <name evidence="9" type="ORF">D9619_000119</name>
</gene>
<dbReference type="AlphaFoldDB" id="A0A8H5BF27"/>
<keyword evidence="7" id="KW-0482">Metalloprotease</keyword>
<keyword evidence="10" id="KW-1185">Reference proteome</keyword>
<evidence type="ECO:0000256" key="7">
    <source>
        <dbReference type="ARBA" id="ARBA00023049"/>
    </source>
</evidence>
<dbReference type="Proteomes" id="UP000567179">
    <property type="component" value="Unassembled WGS sequence"/>
</dbReference>
<dbReference type="Gene3D" id="3.40.390.10">
    <property type="entry name" value="Collagenase (Catalytic Domain)"/>
    <property type="match status" value="1"/>
</dbReference>
<dbReference type="GO" id="GO:0006508">
    <property type="term" value="P:proteolysis"/>
    <property type="evidence" value="ECO:0007669"/>
    <property type="project" value="UniProtKB-KW"/>
</dbReference>
<dbReference type="CDD" id="cd11008">
    <property type="entry name" value="M35_deuterolysin_like"/>
    <property type="match status" value="1"/>
</dbReference>
<dbReference type="PANTHER" id="PTHR37016">
    <property type="match status" value="1"/>
</dbReference>
<reference evidence="9 10" key="1">
    <citation type="journal article" date="2020" name="ISME J.">
        <title>Uncovering the hidden diversity of litter-decomposition mechanisms in mushroom-forming fungi.</title>
        <authorList>
            <person name="Floudas D."/>
            <person name="Bentzer J."/>
            <person name="Ahren D."/>
            <person name="Johansson T."/>
            <person name="Persson P."/>
            <person name="Tunlid A."/>
        </authorList>
    </citation>
    <scope>NUCLEOTIDE SEQUENCE [LARGE SCALE GENOMIC DNA]</scope>
    <source>
        <strain evidence="9 10">CBS 101986</strain>
    </source>
</reference>
<evidence type="ECO:0000259" key="8">
    <source>
        <dbReference type="Pfam" id="PF14521"/>
    </source>
</evidence>
<dbReference type="InterPro" id="IPR050414">
    <property type="entry name" value="Fungal_M35_metalloproteases"/>
</dbReference>
<protein>
    <recommendedName>
        <fullName evidence="8">Lysine-specific metallo-endopeptidase domain-containing protein</fullName>
    </recommendedName>
</protein>
<dbReference type="SUPFAM" id="SSF55486">
    <property type="entry name" value="Metalloproteases ('zincins'), catalytic domain"/>
    <property type="match status" value="1"/>
</dbReference>
<proteinExistence type="inferred from homology"/>
<organism evidence="9 10">
    <name type="scientific">Psilocybe cf. subviscida</name>
    <dbReference type="NCBI Taxonomy" id="2480587"/>
    <lineage>
        <taxon>Eukaryota</taxon>
        <taxon>Fungi</taxon>
        <taxon>Dikarya</taxon>
        <taxon>Basidiomycota</taxon>
        <taxon>Agaricomycotina</taxon>
        <taxon>Agaricomycetes</taxon>
        <taxon>Agaricomycetidae</taxon>
        <taxon>Agaricales</taxon>
        <taxon>Agaricineae</taxon>
        <taxon>Strophariaceae</taxon>
        <taxon>Psilocybe</taxon>
    </lineage>
</organism>
<dbReference type="EMBL" id="JAACJJ010000028">
    <property type="protein sequence ID" value="KAF5321007.1"/>
    <property type="molecule type" value="Genomic_DNA"/>
</dbReference>
<dbReference type="GO" id="GO:0004222">
    <property type="term" value="F:metalloendopeptidase activity"/>
    <property type="evidence" value="ECO:0007669"/>
    <property type="project" value="InterPro"/>
</dbReference>
<dbReference type="GO" id="GO:0046872">
    <property type="term" value="F:metal ion binding"/>
    <property type="evidence" value="ECO:0007669"/>
    <property type="project" value="UniProtKB-KW"/>
</dbReference>
<evidence type="ECO:0000256" key="4">
    <source>
        <dbReference type="ARBA" id="ARBA00022723"/>
    </source>
</evidence>
<evidence type="ECO:0000256" key="3">
    <source>
        <dbReference type="ARBA" id="ARBA00022670"/>
    </source>
</evidence>
<name>A0A8H5BF27_9AGAR</name>
<comment type="caution">
    <text evidence="9">The sequence shown here is derived from an EMBL/GenBank/DDBJ whole genome shotgun (WGS) entry which is preliminary data.</text>
</comment>
<keyword evidence="6" id="KW-0862">Zinc</keyword>
<keyword evidence="4" id="KW-0479">Metal-binding</keyword>